<keyword evidence="10" id="KW-1185">Reference proteome</keyword>
<evidence type="ECO:0000256" key="3">
    <source>
        <dbReference type="ARBA" id="ARBA00022552"/>
    </source>
</evidence>
<dbReference type="GO" id="GO:2000234">
    <property type="term" value="P:positive regulation of rRNA processing"/>
    <property type="evidence" value="ECO:0007669"/>
    <property type="project" value="TreeGrafter"/>
</dbReference>
<proteinExistence type="predicted"/>
<feature type="domain" description="WD repeat-containing protein 75 second beta-propeller" evidence="8">
    <location>
        <begin position="331"/>
        <end position="652"/>
    </location>
</feature>
<dbReference type="InterPro" id="IPR015943">
    <property type="entry name" value="WD40/YVTN_repeat-like_dom_sf"/>
</dbReference>
<dbReference type="SUPFAM" id="SSF50978">
    <property type="entry name" value="WD40 repeat-like"/>
    <property type="match status" value="2"/>
</dbReference>
<dbReference type="SUPFAM" id="SSF82171">
    <property type="entry name" value="DPP6 N-terminal domain-like"/>
    <property type="match status" value="1"/>
</dbReference>
<dbReference type="Proteomes" id="UP001153737">
    <property type="component" value="Chromosome 8"/>
</dbReference>
<dbReference type="InterPro" id="IPR001680">
    <property type="entry name" value="WD40_rpt"/>
</dbReference>
<dbReference type="InterPro" id="IPR053826">
    <property type="entry name" value="WDR75"/>
</dbReference>
<keyword evidence="7" id="KW-0539">Nucleus</keyword>
<name>A0A9P0DU20_PHACE</name>
<dbReference type="GO" id="GO:0006364">
    <property type="term" value="P:rRNA processing"/>
    <property type="evidence" value="ECO:0007669"/>
    <property type="project" value="UniProtKB-KW"/>
</dbReference>
<sequence>MGIQKEMDVSVVYKGGGSFVKLPPIFSSDGKSIFVCSKNTVLEYNTKTGKLIYEYKGLSTNIVGFNYHIHDSHQCLTVCSESGKTISWKILTHTKVLEKQLPFKIVKTFNVIFSTSSNLKAVISYQSKEKIQFAITDIQEKTSKKIKLQIPCDKNNYFMNISNNEYFSVAHGNRLHFVNLTDPRIISRCSIHDSRTFTCVACHPSEQIVLTGDSTGRVLVWQNLFSKEKIQTVFHWHTLPVRTVCFSTSGSYFYSGGEECVLVKWQLENVNDKKFVPRLAAEINQIVVANNNLYVAVATQDNAIKIFDSTLNQLTLIQHLVLGQHYDSGIVYDPRTKALIMNGNKGQLQFYTPEDMSLLYSVDIVGQNKVTNERECVILNTEITKVAISQSGLWLASVEERKDIDFHNEIRLKFWNFDESKQTFTLNTSIEYPHDDSINCLLFQPTLRDEYLRCVTVGNDKKFKIWQVVDCSTVYKKSLAWKCHGVGFYRDLPCSTLSFAMDGSLMAIGFGQILTAWVPDSCELKCSLSHPIYRDKLKWVQFGHGNHCHLLVSASDYQLSVWNILTLSMTWTVPLAVFSLIFDPLLAYMAVITQDRKVFVFSPGSPEPIYESKNLLKQFNNILTASFIPSRYSNDSRLNWFERSHIYFITSEKELYCLSGNQTVPEFTMEVESDEYTVFSSITPNTKINLNSTTKPNRHLFEKDSGRKTIKKYLEGPIHTMAPIRFSCHSLLKSLVIQKDALNVT</sequence>
<dbReference type="PANTHER" id="PTHR44215:SF1">
    <property type="entry name" value="WD REPEAT-CONTAINING PROTEIN 75"/>
    <property type="match status" value="1"/>
</dbReference>
<evidence type="ECO:0000256" key="7">
    <source>
        <dbReference type="ARBA" id="ARBA00023242"/>
    </source>
</evidence>
<dbReference type="InterPro" id="IPR057644">
    <property type="entry name" value="Beta-prop_WDR75_2nd"/>
</dbReference>
<dbReference type="AlphaFoldDB" id="A0A9P0DU20"/>
<evidence type="ECO:0000256" key="4">
    <source>
        <dbReference type="ARBA" id="ARBA00022574"/>
    </source>
</evidence>
<dbReference type="EMBL" id="OU896714">
    <property type="protein sequence ID" value="CAH1179534.1"/>
    <property type="molecule type" value="Genomic_DNA"/>
</dbReference>
<dbReference type="OrthoDB" id="4096at2759"/>
<dbReference type="SMART" id="SM00320">
    <property type="entry name" value="WD40"/>
    <property type="match status" value="7"/>
</dbReference>
<keyword evidence="3" id="KW-0698">rRNA processing</keyword>
<gene>
    <name evidence="9" type="ORF">PHAECO_LOCUS11971</name>
</gene>
<evidence type="ECO:0000256" key="5">
    <source>
        <dbReference type="ARBA" id="ARBA00022737"/>
    </source>
</evidence>
<evidence type="ECO:0000313" key="10">
    <source>
        <dbReference type="Proteomes" id="UP001153737"/>
    </source>
</evidence>
<reference evidence="9" key="1">
    <citation type="submission" date="2022-01" db="EMBL/GenBank/DDBJ databases">
        <authorList>
            <person name="King R."/>
        </authorList>
    </citation>
    <scope>NUCLEOTIDE SEQUENCE</scope>
</reference>
<dbReference type="Gene3D" id="2.130.10.10">
    <property type="entry name" value="YVTN repeat-like/Quinoprotein amine dehydrogenase"/>
    <property type="match status" value="2"/>
</dbReference>
<reference evidence="9" key="2">
    <citation type="submission" date="2022-10" db="EMBL/GenBank/DDBJ databases">
        <authorList>
            <consortium name="ENA_rothamsted_submissions"/>
            <consortium name="culmorum"/>
            <person name="King R."/>
        </authorList>
    </citation>
    <scope>NUCLEOTIDE SEQUENCE</scope>
</reference>
<dbReference type="GO" id="GO:0032040">
    <property type="term" value="C:small-subunit processome"/>
    <property type="evidence" value="ECO:0007669"/>
    <property type="project" value="InterPro"/>
</dbReference>
<evidence type="ECO:0000256" key="6">
    <source>
        <dbReference type="ARBA" id="ARBA00023163"/>
    </source>
</evidence>
<evidence type="ECO:0000259" key="8">
    <source>
        <dbReference type="Pfam" id="PF23769"/>
    </source>
</evidence>
<protein>
    <recommendedName>
        <fullName evidence="8">WD repeat-containing protein 75 second beta-propeller domain-containing protein</fullName>
    </recommendedName>
</protein>
<accession>A0A9P0DU20</accession>
<evidence type="ECO:0000256" key="2">
    <source>
        <dbReference type="ARBA" id="ARBA00022517"/>
    </source>
</evidence>
<dbReference type="InterPro" id="IPR036322">
    <property type="entry name" value="WD40_repeat_dom_sf"/>
</dbReference>
<keyword evidence="6" id="KW-0804">Transcription</keyword>
<keyword evidence="2" id="KW-0690">Ribosome biogenesis</keyword>
<dbReference type="PANTHER" id="PTHR44215">
    <property type="entry name" value="WD REPEAT-CONTAINING PROTEIN 75"/>
    <property type="match status" value="1"/>
</dbReference>
<dbReference type="GO" id="GO:0003723">
    <property type="term" value="F:RNA binding"/>
    <property type="evidence" value="ECO:0007669"/>
    <property type="project" value="InterPro"/>
</dbReference>
<keyword evidence="5" id="KW-0677">Repeat</keyword>
<organism evidence="9 10">
    <name type="scientific">Phaedon cochleariae</name>
    <name type="common">Mustard beetle</name>
    <dbReference type="NCBI Taxonomy" id="80249"/>
    <lineage>
        <taxon>Eukaryota</taxon>
        <taxon>Metazoa</taxon>
        <taxon>Ecdysozoa</taxon>
        <taxon>Arthropoda</taxon>
        <taxon>Hexapoda</taxon>
        <taxon>Insecta</taxon>
        <taxon>Pterygota</taxon>
        <taxon>Neoptera</taxon>
        <taxon>Endopterygota</taxon>
        <taxon>Coleoptera</taxon>
        <taxon>Polyphaga</taxon>
        <taxon>Cucujiformia</taxon>
        <taxon>Chrysomeloidea</taxon>
        <taxon>Chrysomelidae</taxon>
        <taxon>Chrysomelinae</taxon>
        <taxon>Chrysomelini</taxon>
        <taxon>Phaedon</taxon>
    </lineage>
</organism>
<keyword evidence="4" id="KW-0853">WD repeat</keyword>
<dbReference type="Pfam" id="PF23869">
    <property type="entry name" value="Beta-prop_WDR75_1st"/>
    <property type="match status" value="1"/>
</dbReference>
<comment type="subcellular location">
    <subcellularLocation>
        <location evidence="1">Nucleus</location>
        <location evidence="1">Nucleolus</location>
    </subcellularLocation>
</comment>
<dbReference type="GO" id="GO:0045943">
    <property type="term" value="P:positive regulation of transcription by RNA polymerase I"/>
    <property type="evidence" value="ECO:0007669"/>
    <property type="project" value="InterPro"/>
</dbReference>
<evidence type="ECO:0000256" key="1">
    <source>
        <dbReference type="ARBA" id="ARBA00004604"/>
    </source>
</evidence>
<dbReference type="Pfam" id="PF23769">
    <property type="entry name" value="Beta-prop_WDR75_2nd"/>
    <property type="match status" value="1"/>
</dbReference>
<evidence type="ECO:0000313" key="9">
    <source>
        <dbReference type="EMBL" id="CAH1179534.1"/>
    </source>
</evidence>